<dbReference type="Proteomes" id="UP001501057">
    <property type="component" value="Unassembled WGS sequence"/>
</dbReference>
<proteinExistence type="predicted"/>
<sequence>MIRPDTAIAYLSATVDRVAGVRFVGAEVTTKVTVGRFDDSVAVRLRLNFIDDGHARLDLCRYSSSGTS</sequence>
<reference evidence="2" key="1">
    <citation type="journal article" date="2019" name="Int. J. Syst. Evol. Microbiol.">
        <title>The Global Catalogue of Microorganisms (GCM) 10K type strain sequencing project: providing services to taxonomists for standard genome sequencing and annotation.</title>
        <authorList>
            <consortium name="The Broad Institute Genomics Platform"/>
            <consortium name="The Broad Institute Genome Sequencing Center for Infectious Disease"/>
            <person name="Wu L."/>
            <person name="Ma J."/>
        </authorList>
    </citation>
    <scope>NUCLEOTIDE SEQUENCE [LARGE SCALE GENOMIC DNA]</scope>
    <source>
        <strain evidence="2">JCM 13518</strain>
    </source>
</reference>
<accession>A0ABP4WDM0</accession>
<name>A0ABP4WDM0_9ACTN</name>
<comment type="caution">
    <text evidence="1">The sequence shown here is derived from an EMBL/GenBank/DDBJ whole genome shotgun (WGS) entry which is preliminary data.</text>
</comment>
<gene>
    <name evidence="1" type="ORF">GCM10009710_34950</name>
</gene>
<dbReference type="EMBL" id="BAAAME010000010">
    <property type="protein sequence ID" value="GAA1752198.1"/>
    <property type="molecule type" value="Genomic_DNA"/>
</dbReference>
<keyword evidence="2" id="KW-1185">Reference proteome</keyword>
<evidence type="ECO:0000313" key="1">
    <source>
        <dbReference type="EMBL" id="GAA1752198.1"/>
    </source>
</evidence>
<evidence type="ECO:0000313" key="2">
    <source>
        <dbReference type="Proteomes" id="UP001501057"/>
    </source>
</evidence>
<protein>
    <submittedName>
        <fullName evidence="1">Uncharacterized protein</fullName>
    </submittedName>
</protein>
<organism evidence="1 2">
    <name type="scientific">Aeromicrobium alkaliterrae</name>
    <dbReference type="NCBI Taxonomy" id="302168"/>
    <lineage>
        <taxon>Bacteria</taxon>
        <taxon>Bacillati</taxon>
        <taxon>Actinomycetota</taxon>
        <taxon>Actinomycetes</taxon>
        <taxon>Propionibacteriales</taxon>
        <taxon>Nocardioidaceae</taxon>
        <taxon>Aeromicrobium</taxon>
    </lineage>
</organism>